<evidence type="ECO:0000313" key="1">
    <source>
        <dbReference type="EMBL" id="OAP35652.1"/>
    </source>
</evidence>
<gene>
    <name evidence="1" type="ORF">AU381_12130</name>
</gene>
<name>A0A178XLP8_9HYPH</name>
<dbReference type="AlphaFoldDB" id="A0A178XLP8"/>
<evidence type="ECO:0000313" key="2">
    <source>
        <dbReference type="Proteomes" id="UP000094025"/>
    </source>
</evidence>
<sequence length="86" mass="9433">MRAPVERDDAILDLERDLAVSRGAADLPGALAIPLGDAQPLESWLPYQHLSQVIANAVVAHRDRRPHANPVDEAVEVGYRCNALER</sequence>
<keyword evidence="2" id="KW-1185">Reference proteome</keyword>
<proteinExistence type="predicted"/>
<protein>
    <submittedName>
        <fullName evidence="1">Uncharacterized protein</fullName>
    </submittedName>
</protein>
<comment type="caution">
    <text evidence="1">The sequence shown here is derived from an EMBL/GenBank/DDBJ whole genome shotgun (WGS) entry which is preliminary data.</text>
</comment>
<dbReference type="RefSeq" id="WP_048655418.1">
    <property type="nucleotide sequence ID" value="NZ_LPUX01000066.1"/>
</dbReference>
<organism evidence="1 2">
    <name type="scientific">Sinorhizobium glycinis</name>
    <dbReference type="NCBI Taxonomy" id="1472378"/>
    <lineage>
        <taxon>Bacteria</taxon>
        <taxon>Pseudomonadati</taxon>
        <taxon>Pseudomonadota</taxon>
        <taxon>Alphaproteobacteria</taxon>
        <taxon>Hyphomicrobiales</taxon>
        <taxon>Rhizobiaceae</taxon>
        <taxon>Sinorhizobium/Ensifer group</taxon>
        <taxon>Sinorhizobium</taxon>
    </lineage>
</organism>
<dbReference type="EMBL" id="LPUX01000066">
    <property type="protein sequence ID" value="OAP35652.1"/>
    <property type="molecule type" value="Genomic_DNA"/>
</dbReference>
<dbReference type="Proteomes" id="UP000094025">
    <property type="component" value="Unassembled WGS sequence"/>
</dbReference>
<accession>A0A178XLP8</accession>
<reference evidence="1 2" key="1">
    <citation type="journal article" date="2016" name="Int. J. Syst. Evol. Microbiol.">
        <title>Ensifer glycinis sp. nov., an novel rhizobial species associated with Glycine spp.</title>
        <authorList>
            <person name="Yan H."/>
            <person name="Yan J."/>
            <person name="Sui X.H."/>
            <person name="Wang E.T."/>
            <person name="Chen W.X."/>
            <person name="Zhang X.X."/>
            <person name="Chen W.F."/>
        </authorList>
    </citation>
    <scope>NUCLEOTIDE SEQUENCE [LARGE SCALE GENOMIC DNA]</scope>
    <source>
        <strain evidence="1 2">CCBAU 23380</strain>
    </source>
</reference>